<proteinExistence type="predicted"/>
<keyword evidence="3" id="KW-1185">Reference proteome</keyword>
<keyword evidence="1" id="KW-0812">Transmembrane</keyword>
<protein>
    <submittedName>
        <fullName evidence="2">Uncharacterized protein</fullName>
    </submittedName>
</protein>
<name>A0ABV8LCF0_9NOCA</name>
<comment type="caution">
    <text evidence="2">The sequence shown here is derived from an EMBL/GenBank/DDBJ whole genome shotgun (WGS) entry which is preliminary data.</text>
</comment>
<gene>
    <name evidence="2" type="ORF">ACFOW8_23330</name>
</gene>
<sequence length="66" mass="7445">MDRRLSIRQMMFLAIAAGIPYFAIGLVWLITHQDHLTDLHGVDRVFSTVGQVIAWPALVVADLDLR</sequence>
<keyword evidence="1" id="KW-0472">Membrane</keyword>
<accession>A0ABV8LCF0</accession>
<evidence type="ECO:0000313" key="2">
    <source>
        <dbReference type="EMBL" id="MFC4127863.1"/>
    </source>
</evidence>
<evidence type="ECO:0000256" key="1">
    <source>
        <dbReference type="SAM" id="Phobius"/>
    </source>
</evidence>
<dbReference type="EMBL" id="JBHSBA010000015">
    <property type="protein sequence ID" value="MFC4127863.1"/>
    <property type="molecule type" value="Genomic_DNA"/>
</dbReference>
<dbReference type="Proteomes" id="UP001595767">
    <property type="component" value="Unassembled WGS sequence"/>
</dbReference>
<organism evidence="2 3">
    <name type="scientific">Nocardia rhizosphaerae</name>
    <dbReference type="NCBI Taxonomy" id="1691571"/>
    <lineage>
        <taxon>Bacteria</taxon>
        <taxon>Bacillati</taxon>
        <taxon>Actinomycetota</taxon>
        <taxon>Actinomycetes</taxon>
        <taxon>Mycobacteriales</taxon>
        <taxon>Nocardiaceae</taxon>
        <taxon>Nocardia</taxon>
    </lineage>
</organism>
<evidence type="ECO:0000313" key="3">
    <source>
        <dbReference type="Proteomes" id="UP001595767"/>
    </source>
</evidence>
<reference evidence="3" key="1">
    <citation type="journal article" date="2019" name="Int. J. Syst. Evol. Microbiol.">
        <title>The Global Catalogue of Microorganisms (GCM) 10K type strain sequencing project: providing services to taxonomists for standard genome sequencing and annotation.</title>
        <authorList>
            <consortium name="The Broad Institute Genomics Platform"/>
            <consortium name="The Broad Institute Genome Sequencing Center for Infectious Disease"/>
            <person name="Wu L."/>
            <person name="Ma J."/>
        </authorList>
    </citation>
    <scope>NUCLEOTIDE SEQUENCE [LARGE SCALE GENOMIC DNA]</scope>
    <source>
        <strain evidence="3">CGMCC 4.7204</strain>
    </source>
</reference>
<dbReference type="RefSeq" id="WP_378553576.1">
    <property type="nucleotide sequence ID" value="NZ_JBHSBA010000015.1"/>
</dbReference>
<feature type="transmembrane region" description="Helical" evidence="1">
    <location>
        <begin position="12"/>
        <end position="30"/>
    </location>
</feature>
<keyword evidence="1" id="KW-1133">Transmembrane helix</keyword>